<name>A0AAP3AKH1_MICLU</name>
<proteinExistence type="predicted"/>
<dbReference type="RefSeq" id="WP_010078516.1">
    <property type="nucleotide sequence ID" value="NZ_CBDRLD010000012.1"/>
</dbReference>
<organism evidence="2 3">
    <name type="scientific">Micrococcus luteus</name>
    <name type="common">Micrococcus lysodeikticus</name>
    <dbReference type="NCBI Taxonomy" id="1270"/>
    <lineage>
        <taxon>Bacteria</taxon>
        <taxon>Bacillati</taxon>
        <taxon>Actinomycetota</taxon>
        <taxon>Actinomycetes</taxon>
        <taxon>Micrococcales</taxon>
        <taxon>Micrococcaceae</taxon>
        <taxon>Micrococcus</taxon>
    </lineage>
</organism>
<reference evidence="2" key="1">
    <citation type="submission" date="2023-06" db="EMBL/GenBank/DDBJ databases">
        <title>lsaBGC provides a comprehensive framework for evolutionary analysis of biosynthetic gene clusters within focal taxa.</title>
        <authorList>
            <person name="Salamzade R."/>
            <person name="Sandstrom S."/>
            <person name="Kalan L.R."/>
        </authorList>
    </citation>
    <scope>NUCLEOTIDE SEQUENCE</scope>
    <source>
        <strain evidence="2">P3-SID899</strain>
    </source>
</reference>
<dbReference type="AlphaFoldDB" id="A0AAP3AKH1"/>
<dbReference type="EMBL" id="JALXKZ020000014">
    <property type="protein sequence ID" value="MCV7629117.1"/>
    <property type="molecule type" value="Genomic_DNA"/>
</dbReference>
<dbReference type="GeneID" id="93343227"/>
<gene>
    <name evidence="2" type="ORF">M3A82_007160</name>
</gene>
<dbReference type="Proteomes" id="UP001205867">
    <property type="component" value="Unassembled WGS sequence"/>
</dbReference>
<comment type="caution">
    <text evidence="2">The sequence shown here is derived from an EMBL/GenBank/DDBJ whole genome shotgun (WGS) entry which is preliminary data.</text>
</comment>
<evidence type="ECO:0000256" key="1">
    <source>
        <dbReference type="SAM" id="MobiDB-lite"/>
    </source>
</evidence>
<feature type="region of interest" description="Disordered" evidence="1">
    <location>
        <begin position="43"/>
        <end position="70"/>
    </location>
</feature>
<feature type="compositionally biased region" description="Acidic residues" evidence="1">
    <location>
        <begin position="51"/>
        <end position="61"/>
    </location>
</feature>
<protein>
    <submittedName>
        <fullName evidence="2">SPOR domain-containing protein</fullName>
    </submittedName>
</protein>
<accession>A0AAP3AKH1</accession>
<evidence type="ECO:0000313" key="2">
    <source>
        <dbReference type="EMBL" id="MCV7629117.1"/>
    </source>
</evidence>
<evidence type="ECO:0000313" key="3">
    <source>
        <dbReference type="Proteomes" id="UP001205867"/>
    </source>
</evidence>
<sequence>MTETSEFWYNVNTHQVEVGAQSDWSQLLGPFGTREEAQAAMDRVRANNEAADAEDERDDDWDSRPVDDAS</sequence>